<evidence type="ECO:0000256" key="4">
    <source>
        <dbReference type="ARBA" id="ARBA00023012"/>
    </source>
</evidence>
<dbReference type="SMART" id="SM00448">
    <property type="entry name" value="REC"/>
    <property type="match status" value="1"/>
</dbReference>
<dbReference type="Pfam" id="PF07695">
    <property type="entry name" value="7TMR-DISM_7TM"/>
    <property type="match status" value="1"/>
</dbReference>
<dbReference type="Pfam" id="PF00512">
    <property type="entry name" value="HisKA"/>
    <property type="match status" value="1"/>
</dbReference>
<dbReference type="PRINTS" id="PR00344">
    <property type="entry name" value="BCTRLSENSOR"/>
</dbReference>
<dbReference type="GO" id="GO:0000155">
    <property type="term" value="F:phosphorelay sensor kinase activity"/>
    <property type="evidence" value="ECO:0007669"/>
    <property type="project" value="InterPro"/>
</dbReference>
<dbReference type="InterPro" id="IPR036097">
    <property type="entry name" value="HisK_dim/P_sf"/>
</dbReference>
<dbReference type="PROSITE" id="PS50110">
    <property type="entry name" value="RESPONSE_REGULATORY"/>
    <property type="match status" value="1"/>
</dbReference>
<dbReference type="CDD" id="cd00082">
    <property type="entry name" value="HisKA"/>
    <property type="match status" value="1"/>
</dbReference>
<evidence type="ECO:0000256" key="6">
    <source>
        <dbReference type="SAM" id="Phobius"/>
    </source>
</evidence>
<keyword evidence="4" id="KW-0902">Two-component regulatory system</keyword>
<feature type="modified residue" description="4-aspartylphosphate" evidence="5">
    <location>
        <position position="801"/>
    </location>
</feature>
<dbReference type="Gene3D" id="3.30.565.10">
    <property type="entry name" value="Histidine kinase-like ATPase, C-terminal domain"/>
    <property type="match status" value="1"/>
</dbReference>
<dbReference type="InterPro" id="IPR003594">
    <property type="entry name" value="HATPase_dom"/>
</dbReference>
<feature type="transmembrane region" description="Helical" evidence="6">
    <location>
        <begin position="259"/>
        <end position="278"/>
    </location>
</feature>
<dbReference type="PANTHER" id="PTHR45339">
    <property type="entry name" value="HYBRID SIGNAL TRANSDUCTION HISTIDINE KINASE J"/>
    <property type="match status" value="1"/>
</dbReference>
<feature type="transmembrane region" description="Helical" evidence="6">
    <location>
        <begin position="315"/>
        <end position="337"/>
    </location>
</feature>
<dbReference type="GO" id="GO:0005524">
    <property type="term" value="F:ATP binding"/>
    <property type="evidence" value="ECO:0007669"/>
    <property type="project" value="UniProtKB-KW"/>
</dbReference>
<accession>A0AB38YCX3</accession>
<dbReference type="EMBL" id="CP101717">
    <property type="protein sequence ID" value="WLD57191.1"/>
    <property type="molecule type" value="Genomic_DNA"/>
</dbReference>
<dbReference type="SUPFAM" id="SSF52172">
    <property type="entry name" value="CheY-like"/>
    <property type="match status" value="1"/>
</dbReference>
<name>A0AB38YCX3_9GAMM</name>
<dbReference type="Gene3D" id="1.10.287.130">
    <property type="match status" value="1"/>
</dbReference>
<evidence type="ECO:0000259" key="7">
    <source>
        <dbReference type="PROSITE" id="PS50109"/>
    </source>
</evidence>
<protein>
    <recommendedName>
        <fullName evidence="2">histidine kinase</fullName>
        <ecNumber evidence="2">2.7.13.3</ecNumber>
    </recommendedName>
</protein>
<dbReference type="InterPro" id="IPR004358">
    <property type="entry name" value="Sig_transdc_His_kin-like_C"/>
</dbReference>
<keyword evidence="9" id="KW-0067">ATP-binding</keyword>
<comment type="catalytic activity">
    <reaction evidence="1">
        <text>ATP + protein L-histidine = ADP + protein N-phospho-L-histidine.</text>
        <dbReference type="EC" id="2.7.13.3"/>
    </reaction>
</comment>
<reference evidence="9" key="1">
    <citation type="submission" date="2022-07" db="EMBL/GenBank/DDBJ databases">
        <title>Complete genome sequence of Salinispirillum sp. LH10-3-1 capable of multiple carbohydrate inversion isolated from a soda lake.</title>
        <authorList>
            <person name="Liu J."/>
            <person name="Zhai Y."/>
            <person name="Zhang H."/>
            <person name="Yang H."/>
            <person name="Qu J."/>
            <person name="Li J."/>
        </authorList>
    </citation>
    <scope>NUCLEOTIDE SEQUENCE</scope>
    <source>
        <strain evidence="9">LH 10-3-1</strain>
    </source>
</reference>
<dbReference type="SMART" id="SM00387">
    <property type="entry name" value="HATPase_c"/>
    <property type="match status" value="1"/>
</dbReference>
<dbReference type="CDD" id="cd17546">
    <property type="entry name" value="REC_hyHK_CKI1_RcsC-like"/>
    <property type="match status" value="1"/>
</dbReference>
<dbReference type="Pfam" id="PF02518">
    <property type="entry name" value="HATPase_c"/>
    <property type="match status" value="1"/>
</dbReference>
<dbReference type="InterPro" id="IPR036890">
    <property type="entry name" value="HATPase_C_sf"/>
</dbReference>
<dbReference type="PANTHER" id="PTHR45339:SF1">
    <property type="entry name" value="HYBRID SIGNAL TRANSDUCTION HISTIDINE KINASE J"/>
    <property type="match status" value="1"/>
</dbReference>
<dbReference type="InterPro" id="IPR003661">
    <property type="entry name" value="HisK_dim/P_dom"/>
</dbReference>
<keyword evidence="9" id="KW-0547">Nucleotide-binding</keyword>
<dbReference type="Gene3D" id="3.40.50.2300">
    <property type="match status" value="1"/>
</dbReference>
<dbReference type="SMART" id="SM00388">
    <property type="entry name" value="HisKA"/>
    <property type="match status" value="1"/>
</dbReference>
<dbReference type="EC" id="2.7.13.3" evidence="2"/>
<sequence length="868" mass="97349">MLRLGTWFNGALLAGLLALPFQALAYDQYGRWLEMSPSAIDSPSGYFDAVKDRPTGTGVRLTGGTFWYGTQLSLAQAEHLVIDFRNTFVLASFTHYVYDQDGQLIAQLHGGVTDPERGEYFLRHGQSLRLASGDYRILTRIDSPYFIAIPEPYLQTDAQYRQSIRVPMAITLVGLGIFLALGFYYIVMGLWRRSLGDTLYAGFIIGNLVFNSASHLVLRDLFGLTGFYLTSVPILFSNVAYVGFVMILLGISQKRSPRFFYLGIAAISLMMLFWPVAMLQPQWSLELARYGVGIFALYGLSCGIAQALQRNKVAYFYLVANVAFVIPAFFTISLRNINIADTFLIEHLGLISVGLEVLLLAQVMSYQVGLVYREREQRIREAQQAVSLARESVLAKERFLANMSHELRTPLNAIHGTVELLKSQPLELRFRRQLDTIHQSSKFLLYLINDILDLAKMSAGKMKLAKAPFDLDRMLQNVCDLYRSNNELKEVDLLIEVAPEVPSVVVGDESRLKQVLANLLSNAYKFTDEGCISIQVRFDAADHLYFAVVDSGVGIAPEHQDVIFDAFTQVDDSSVRRHGGAGLGLQICTRLVHMMGGELHVTSTPGEGSTFHFVLPMSTERPLAPGIQKSMAILYAPHWQRMAELARQDLISMDAHIVLMEELDDAELDSANVEHWLVFSRHYDSDILARLRATNGKVLWFLPESVVYDLPVMPGVEFEAAPYGRYHLRRWIGEPLNASEVLPITESLHNAHIVAVDDNPINLRVVTALLEKLGATVHGFDNASRAIDYIRQHSVDLILMDIQMPDLDGLQASERLRAQGFSQPIIAFTANVSMRDREACTASGMNDVLVKPVRMEQLRKTVQKWLVR</sequence>
<dbReference type="AlphaFoldDB" id="A0AB38YCX3"/>
<organism evidence="9">
    <name type="scientific">Salinispirillum sp. LH 10-3-1</name>
    <dbReference type="NCBI Taxonomy" id="2952525"/>
    <lineage>
        <taxon>Bacteria</taxon>
        <taxon>Pseudomonadati</taxon>
        <taxon>Pseudomonadota</taxon>
        <taxon>Gammaproteobacteria</taxon>
        <taxon>Oceanospirillales</taxon>
        <taxon>Saccharospirillaceae</taxon>
        <taxon>Salinispirillum</taxon>
    </lineage>
</organism>
<dbReference type="SUPFAM" id="SSF55874">
    <property type="entry name" value="ATPase domain of HSP90 chaperone/DNA topoisomerase II/histidine kinase"/>
    <property type="match status" value="1"/>
</dbReference>
<dbReference type="Pfam" id="PF00072">
    <property type="entry name" value="Response_reg"/>
    <property type="match status" value="1"/>
</dbReference>
<dbReference type="CDD" id="cd16922">
    <property type="entry name" value="HATPase_EvgS-ArcB-TorS-like"/>
    <property type="match status" value="1"/>
</dbReference>
<feature type="transmembrane region" description="Helical" evidence="6">
    <location>
        <begin position="230"/>
        <end position="252"/>
    </location>
</feature>
<feature type="transmembrane region" description="Helical" evidence="6">
    <location>
        <begin position="290"/>
        <end position="308"/>
    </location>
</feature>
<gene>
    <name evidence="9" type="ORF">NFC81_10720</name>
</gene>
<keyword evidence="6" id="KW-1133">Transmembrane helix</keyword>
<feature type="transmembrane region" description="Helical" evidence="6">
    <location>
        <begin position="166"/>
        <end position="187"/>
    </location>
</feature>
<dbReference type="InterPro" id="IPR011623">
    <property type="entry name" value="7TMR_DISM_rcpt_extracell_dom1"/>
</dbReference>
<keyword evidence="6" id="KW-0812">Transmembrane</keyword>
<evidence type="ECO:0000256" key="1">
    <source>
        <dbReference type="ARBA" id="ARBA00000085"/>
    </source>
</evidence>
<keyword evidence="6" id="KW-0472">Membrane</keyword>
<dbReference type="RefSeq" id="WP_304994479.1">
    <property type="nucleotide sequence ID" value="NZ_CP101717.1"/>
</dbReference>
<evidence type="ECO:0000313" key="9">
    <source>
        <dbReference type="EMBL" id="WLD57191.1"/>
    </source>
</evidence>
<feature type="domain" description="Histidine kinase" evidence="7">
    <location>
        <begin position="402"/>
        <end position="619"/>
    </location>
</feature>
<evidence type="ECO:0000256" key="3">
    <source>
        <dbReference type="ARBA" id="ARBA00022553"/>
    </source>
</evidence>
<dbReference type="PROSITE" id="PS50109">
    <property type="entry name" value="HIS_KIN"/>
    <property type="match status" value="1"/>
</dbReference>
<dbReference type="InterPro" id="IPR001789">
    <property type="entry name" value="Sig_transdc_resp-reg_receiver"/>
</dbReference>
<dbReference type="InterPro" id="IPR005467">
    <property type="entry name" value="His_kinase_dom"/>
</dbReference>
<dbReference type="SUPFAM" id="SSF47384">
    <property type="entry name" value="Homodimeric domain of signal transducing histidine kinase"/>
    <property type="match status" value="1"/>
</dbReference>
<keyword evidence="3 5" id="KW-0597">Phosphoprotein</keyword>
<feature type="domain" description="Response regulatory" evidence="8">
    <location>
        <begin position="752"/>
        <end position="866"/>
    </location>
</feature>
<evidence type="ECO:0000259" key="8">
    <source>
        <dbReference type="PROSITE" id="PS50110"/>
    </source>
</evidence>
<evidence type="ECO:0000256" key="2">
    <source>
        <dbReference type="ARBA" id="ARBA00012438"/>
    </source>
</evidence>
<dbReference type="FunFam" id="3.30.565.10:FF:000010">
    <property type="entry name" value="Sensor histidine kinase RcsC"/>
    <property type="match status" value="1"/>
</dbReference>
<dbReference type="InterPro" id="IPR011006">
    <property type="entry name" value="CheY-like_superfamily"/>
</dbReference>
<evidence type="ECO:0000256" key="5">
    <source>
        <dbReference type="PROSITE-ProRule" id="PRU00169"/>
    </source>
</evidence>
<proteinExistence type="predicted"/>